<dbReference type="Pfam" id="PF19133">
    <property type="entry name" value="DUF5816"/>
    <property type="match status" value="1"/>
</dbReference>
<dbReference type="Gene3D" id="3.40.630.30">
    <property type="match status" value="1"/>
</dbReference>
<keyword evidence="1 4" id="KW-0808">Transferase</keyword>
<proteinExistence type="predicted"/>
<evidence type="ECO:0000259" key="3">
    <source>
        <dbReference type="PROSITE" id="PS51186"/>
    </source>
</evidence>
<dbReference type="EMBL" id="CP064787">
    <property type="protein sequence ID" value="QSG04960.1"/>
    <property type="molecule type" value="Genomic_DNA"/>
</dbReference>
<organism evidence="4 5">
    <name type="scientific">Halapricum desulfuricans</name>
    <dbReference type="NCBI Taxonomy" id="2841257"/>
    <lineage>
        <taxon>Archaea</taxon>
        <taxon>Methanobacteriati</taxon>
        <taxon>Methanobacteriota</taxon>
        <taxon>Stenosarchaea group</taxon>
        <taxon>Halobacteria</taxon>
        <taxon>Halobacteriales</taxon>
        <taxon>Haloarculaceae</taxon>
        <taxon>Halapricum</taxon>
    </lineage>
</organism>
<dbReference type="InterPro" id="IPR000182">
    <property type="entry name" value="GNAT_dom"/>
</dbReference>
<dbReference type="PROSITE" id="PS51186">
    <property type="entry name" value="GNAT"/>
    <property type="match status" value="1"/>
</dbReference>
<feature type="domain" description="N-acetyltransferase" evidence="3">
    <location>
        <begin position="1"/>
        <end position="168"/>
    </location>
</feature>
<name>A0A897MS47_9EURY</name>
<sequence>MNVRPATPADRPAIRDIARRSLQTSYSLSPQAITSAIEEWYTEDNLCDRLNDGDRLLLVAERDGQVVGFSESTLEDAVVFDDTDSQQKAMLLWLHVDPSYRGERIGTDLFEATRERLRERGASTIQGRVLAENSEGNGFFERLGFQRVGRRDVEIASRTHVENIYVEEPSGLTACETSAGETVYVDRDDAERGSLGPFYPVYADQTRGERYGYYCGSCKQLANAMDAMGRIECDDCGNSRKPTRWDAAYM</sequence>
<dbReference type="InterPro" id="IPR050832">
    <property type="entry name" value="Bact_Acetyltransf"/>
</dbReference>
<dbReference type="Pfam" id="PF00583">
    <property type="entry name" value="Acetyltransf_1"/>
    <property type="match status" value="1"/>
</dbReference>
<dbReference type="InterPro" id="IPR016181">
    <property type="entry name" value="Acyl_CoA_acyltransferase"/>
</dbReference>
<keyword evidence="2" id="KW-0012">Acyltransferase</keyword>
<dbReference type="GO" id="GO:0016747">
    <property type="term" value="F:acyltransferase activity, transferring groups other than amino-acyl groups"/>
    <property type="evidence" value="ECO:0007669"/>
    <property type="project" value="InterPro"/>
</dbReference>
<dbReference type="GeneID" id="68854250"/>
<gene>
    <name evidence="4" type="primary">wecD3</name>
    <name evidence="4" type="ORF">HSR121_0605</name>
</gene>
<dbReference type="RefSeq" id="WP_229114472.1">
    <property type="nucleotide sequence ID" value="NZ_CP064787.1"/>
</dbReference>
<reference evidence="4" key="1">
    <citation type="submission" date="2020-11" db="EMBL/GenBank/DDBJ databases">
        <title>Carbohydrate-dependent, anaerobic sulfur respiration: A novel catabolism in halophilic archaea.</title>
        <authorList>
            <person name="Sorokin D.Y."/>
            <person name="Messina E."/>
            <person name="Smedile F."/>
            <person name="La Cono V."/>
            <person name="Hallsworth J.E."/>
            <person name="Yakimov M.M."/>
        </authorList>
    </citation>
    <scope>NUCLEOTIDE SEQUENCE</scope>
    <source>
        <strain evidence="4">HSR12-1</strain>
    </source>
</reference>
<evidence type="ECO:0000313" key="5">
    <source>
        <dbReference type="Proteomes" id="UP000663525"/>
    </source>
</evidence>
<evidence type="ECO:0000256" key="1">
    <source>
        <dbReference type="ARBA" id="ARBA00022679"/>
    </source>
</evidence>
<dbReference type="SUPFAM" id="SSF55729">
    <property type="entry name" value="Acyl-CoA N-acyltransferases (Nat)"/>
    <property type="match status" value="1"/>
</dbReference>
<protein>
    <submittedName>
        <fullName evidence="4">Acetyltransferase (GNAT) family</fullName>
    </submittedName>
</protein>
<accession>A0A897MS47</accession>
<dbReference type="InterPro" id="IPR043854">
    <property type="entry name" value="DUF5816"/>
</dbReference>
<dbReference type="AlphaFoldDB" id="A0A897MS47"/>
<dbReference type="PANTHER" id="PTHR43877:SF1">
    <property type="entry name" value="ACETYLTRANSFERASE"/>
    <property type="match status" value="1"/>
</dbReference>
<dbReference type="Proteomes" id="UP000663525">
    <property type="component" value="Chromosome"/>
</dbReference>
<dbReference type="PANTHER" id="PTHR43877">
    <property type="entry name" value="AMINOALKYLPHOSPHONATE N-ACETYLTRANSFERASE-RELATED-RELATED"/>
    <property type="match status" value="1"/>
</dbReference>
<evidence type="ECO:0000256" key="2">
    <source>
        <dbReference type="ARBA" id="ARBA00023315"/>
    </source>
</evidence>
<evidence type="ECO:0000313" key="4">
    <source>
        <dbReference type="EMBL" id="QSG04960.1"/>
    </source>
</evidence>
<dbReference type="CDD" id="cd04301">
    <property type="entry name" value="NAT_SF"/>
    <property type="match status" value="1"/>
</dbReference>